<dbReference type="SUPFAM" id="SSF55874">
    <property type="entry name" value="ATPase domain of HSP90 chaperone/DNA topoisomerase II/histidine kinase"/>
    <property type="match status" value="1"/>
</dbReference>
<evidence type="ECO:0000313" key="1">
    <source>
        <dbReference type="EMBL" id="QHX42906.1"/>
    </source>
</evidence>
<evidence type="ECO:0008006" key="3">
    <source>
        <dbReference type="Google" id="ProtNLM"/>
    </source>
</evidence>
<dbReference type="AlphaFoldDB" id="A0A6P1XZ99"/>
<organism evidence="1 2">
    <name type="scientific">Treponema vincentii</name>
    <dbReference type="NCBI Taxonomy" id="69710"/>
    <lineage>
        <taxon>Bacteria</taxon>
        <taxon>Pseudomonadati</taxon>
        <taxon>Spirochaetota</taxon>
        <taxon>Spirochaetia</taxon>
        <taxon>Spirochaetales</taxon>
        <taxon>Treponemataceae</taxon>
        <taxon>Treponema</taxon>
    </lineage>
</organism>
<dbReference type="InterPro" id="IPR036890">
    <property type="entry name" value="HATPase_C_sf"/>
</dbReference>
<proteinExistence type="predicted"/>
<dbReference type="EMBL" id="CP048020">
    <property type="protein sequence ID" value="QHX42906.1"/>
    <property type="molecule type" value="Genomic_DNA"/>
</dbReference>
<sequence>MTTYFTTNGRVISDLLASYSNTFLAFLELVNNSIQAKATRIDITIDEYKLEEVSPIPTISITIVDNGEGVCFDDVEHKLFDIGTVSKATGKGIGRFAAFQIGKTVSIETVGEKNGKKTKTAFTLNSKTISTSHTKIILSI</sequence>
<accession>A0A6P1XZ99</accession>
<reference evidence="1 2" key="1">
    <citation type="submission" date="2020-01" db="EMBL/GenBank/DDBJ databases">
        <title>Complete genome sequence of a human oral phylogroup 1 Treponema sp. strain ATCC 700766, originally isolated from periodontitis dental plaque.</title>
        <authorList>
            <person name="Chan Y."/>
            <person name="Huo Y.-B."/>
            <person name="Yu X.-L."/>
            <person name="Zeng H."/>
            <person name="Leung W.-K."/>
            <person name="Watt R.M."/>
        </authorList>
    </citation>
    <scope>NUCLEOTIDE SEQUENCE [LARGE SCALE GENOMIC DNA]</scope>
    <source>
        <strain evidence="1 2">OMZ 804</strain>
    </source>
</reference>
<protein>
    <recommendedName>
        <fullName evidence="3">ATP-binding region ATPase domain protein</fullName>
    </recommendedName>
</protein>
<dbReference type="Proteomes" id="UP000464374">
    <property type="component" value="Chromosome"/>
</dbReference>
<dbReference type="KEGG" id="trz:GWP43_04945"/>
<dbReference type="Gene3D" id="3.30.565.10">
    <property type="entry name" value="Histidine kinase-like ATPase, C-terminal domain"/>
    <property type="match status" value="1"/>
</dbReference>
<gene>
    <name evidence="1" type="ORF">GWP43_04945</name>
</gene>
<dbReference type="Pfam" id="PF13589">
    <property type="entry name" value="HATPase_c_3"/>
    <property type="match status" value="1"/>
</dbReference>
<evidence type="ECO:0000313" key="2">
    <source>
        <dbReference type="Proteomes" id="UP000464374"/>
    </source>
</evidence>
<dbReference type="RefSeq" id="WP_162663174.1">
    <property type="nucleotide sequence ID" value="NZ_CP048020.1"/>
</dbReference>
<name>A0A6P1XZ99_9SPIR</name>